<name>A0AAU7U5S0_9DEIO</name>
<sequence>MTKTRRAHTFTPRAGVYRITHLPSGRTLLGASMHAQGMLNRIQFQLTTRLETPSTINGHHLKALQRDWTTDGEAAFRFEVLDELEPDASGGVAPDDLADLLNLWRAQLALPPESLY</sequence>
<dbReference type="AlphaFoldDB" id="A0AAU7U5S0"/>
<geneLocation type="plasmid" evidence="1">
    <name>pDson01</name>
</geneLocation>
<reference evidence="1" key="1">
    <citation type="submission" date="2024-06" db="EMBL/GenBank/DDBJ databases">
        <title>Draft Genome Sequence of Deinococcus sonorensis Type Strain KR-87, a Biofilm Producing Representative of the Genus Deinococcus.</title>
        <authorList>
            <person name="Boren L.S."/>
            <person name="Grosso R.A."/>
            <person name="Hugenberg-Cox A.N."/>
            <person name="Hill J.T.E."/>
            <person name="Albert C.M."/>
            <person name="Tuohy J.M."/>
        </authorList>
    </citation>
    <scope>NUCLEOTIDE SEQUENCE</scope>
    <source>
        <strain evidence="1">KR-87</strain>
        <plasmid evidence="1">pDson01</plasmid>
    </source>
</reference>
<protein>
    <submittedName>
        <fullName evidence="1">GIY-YIG nuclease family protein</fullName>
    </submittedName>
</protein>
<dbReference type="InterPro" id="IPR035901">
    <property type="entry name" value="GIY-YIG_endonuc_sf"/>
</dbReference>
<accession>A0AAU7U5S0</accession>
<dbReference type="CDD" id="cd10451">
    <property type="entry name" value="GIY-YIG_LuxR_like"/>
    <property type="match status" value="1"/>
</dbReference>
<gene>
    <name evidence="1" type="ORF">ABOD76_01860</name>
</gene>
<organism evidence="1">
    <name type="scientific">Deinococcus sonorensis KR-87</name>
    <dbReference type="NCBI Taxonomy" id="694439"/>
    <lineage>
        <taxon>Bacteria</taxon>
        <taxon>Thermotogati</taxon>
        <taxon>Deinococcota</taxon>
        <taxon>Deinococci</taxon>
        <taxon>Deinococcales</taxon>
        <taxon>Deinococcaceae</taxon>
        <taxon>Deinococcus</taxon>
    </lineage>
</organism>
<dbReference type="EMBL" id="CP158297">
    <property type="protein sequence ID" value="XBV83822.1"/>
    <property type="molecule type" value="Genomic_DNA"/>
</dbReference>
<keyword evidence="1" id="KW-0614">Plasmid</keyword>
<evidence type="ECO:0000313" key="1">
    <source>
        <dbReference type="EMBL" id="XBV83822.1"/>
    </source>
</evidence>
<proteinExistence type="predicted"/>
<dbReference type="KEGG" id="dsc:ABOD76_01860"/>
<dbReference type="Gene3D" id="3.40.1440.10">
    <property type="entry name" value="GIY-YIG endonuclease"/>
    <property type="match status" value="1"/>
</dbReference>
<dbReference type="RefSeq" id="WP_350241592.1">
    <property type="nucleotide sequence ID" value="NZ_CP158297.1"/>
</dbReference>